<dbReference type="STRING" id="1423959.SAMN05444407_101529"/>
<sequence length="308" mass="35870">MKISVALCTYNGEKYIAEQLESILSQTKSVNEIIICDDGSADDTVKIISHYGNQFPDIIKVYQNPENLGYVGNFEKAMNLCTGDLVFLCDQDDRWFTNKTAVIAEIFEKQSDIDIVCHNIKLFGEAINPSEEITYWDLDTPSPSTLTQPQDIIKRILYQGNVFPGMSMAIRNTFLKKHLPLKKINPVIIHDYELLLLAADKNAVWTEDQILGEYRIHPKQSIGYKTFSHFNPSERPIFTRENLFTIFQRHPFVKKTIKGLSLNTDLEKGHTIYCLEQYKNYLKNMSFFKRMITKLKMKYYFHIFDYLK</sequence>
<dbReference type="PANTHER" id="PTHR22916:SF3">
    <property type="entry name" value="UDP-GLCNAC:BETAGAL BETA-1,3-N-ACETYLGLUCOSAMINYLTRANSFERASE-LIKE PROTEIN 1"/>
    <property type="match status" value="1"/>
</dbReference>
<keyword evidence="3" id="KW-0808">Transferase</keyword>
<dbReference type="AlphaFoldDB" id="A0A1M6W895"/>
<reference evidence="2 4" key="1">
    <citation type="submission" date="2016-07" db="EMBL/GenBank/DDBJ databases">
        <authorList>
            <person name="Jeong J.-J."/>
            <person name="Kim D.W."/>
            <person name="Sang M.K."/>
            <person name="Choi I.-G."/>
            <person name="Kim K.D."/>
        </authorList>
    </citation>
    <scope>NUCLEOTIDE SEQUENCE [LARGE SCALE GENOMIC DNA]</scope>
    <source>
        <strain evidence="2 4">C-26</strain>
    </source>
</reference>
<dbReference type="Gene3D" id="3.90.550.10">
    <property type="entry name" value="Spore Coat Polysaccharide Biosynthesis Protein SpsA, Chain A"/>
    <property type="match status" value="1"/>
</dbReference>
<evidence type="ECO:0000313" key="2">
    <source>
        <dbReference type="EMBL" id="OCA80129.1"/>
    </source>
</evidence>
<dbReference type="Proteomes" id="UP000093508">
    <property type="component" value="Unassembled WGS sequence"/>
</dbReference>
<proteinExistence type="predicted"/>
<accession>A0A1M6W895</accession>
<dbReference type="OrthoDB" id="9802649at2"/>
<dbReference type="InterPro" id="IPR001173">
    <property type="entry name" value="Glyco_trans_2-like"/>
</dbReference>
<protein>
    <submittedName>
        <fullName evidence="3">Glycosyl transferase family 2</fullName>
    </submittedName>
</protein>
<dbReference type="Proteomes" id="UP000184069">
    <property type="component" value="Unassembled WGS sequence"/>
</dbReference>
<dbReference type="EMBL" id="MAYF01000024">
    <property type="protein sequence ID" value="OCA80129.1"/>
    <property type="molecule type" value="Genomic_DNA"/>
</dbReference>
<name>A0A1M6W895_9FLAO</name>
<dbReference type="GO" id="GO:0016758">
    <property type="term" value="F:hexosyltransferase activity"/>
    <property type="evidence" value="ECO:0007669"/>
    <property type="project" value="UniProtKB-ARBA"/>
</dbReference>
<evidence type="ECO:0000313" key="4">
    <source>
        <dbReference type="Proteomes" id="UP000093508"/>
    </source>
</evidence>
<dbReference type="PANTHER" id="PTHR22916">
    <property type="entry name" value="GLYCOSYLTRANSFERASE"/>
    <property type="match status" value="1"/>
</dbReference>
<feature type="domain" description="Glycosyltransferase 2-like" evidence="1">
    <location>
        <begin position="4"/>
        <end position="120"/>
    </location>
</feature>
<evidence type="ECO:0000259" key="1">
    <source>
        <dbReference type="Pfam" id="PF00535"/>
    </source>
</evidence>
<dbReference type="InterPro" id="IPR029044">
    <property type="entry name" value="Nucleotide-diphossugar_trans"/>
</dbReference>
<keyword evidence="4" id="KW-1185">Reference proteome</keyword>
<dbReference type="Pfam" id="PF00535">
    <property type="entry name" value="Glycos_transf_2"/>
    <property type="match status" value="1"/>
</dbReference>
<dbReference type="SUPFAM" id="SSF53448">
    <property type="entry name" value="Nucleotide-diphospho-sugar transferases"/>
    <property type="match status" value="1"/>
</dbReference>
<organism evidence="3 5">
    <name type="scientific">Chryseobacterium contaminans</name>
    <dbReference type="NCBI Taxonomy" id="1423959"/>
    <lineage>
        <taxon>Bacteria</taxon>
        <taxon>Pseudomonadati</taxon>
        <taxon>Bacteroidota</taxon>
        <taxon>Flavobacteriia</taxon>
        <taxon>Flavobacteriales</taxon>
        <taxon>Weeksellaceae</taxon>
        <taxon>Chryseobacterium group</taxon>
        <taxon>Chryseobacterium</taxon>
    </lineage>
</organism>
<dbReference type="EMBL" id="FRBM01000001">
    <property type="protein sequence ID" value="SHK89917.1"/>
    <property type="molecule type" value="Genomic_DNA"/>
</dbReference>
<gene>
    <name evidence="2" type="ORF">BBH99_04585</name>
    <name evidence="3" type="ORF">SAMN05444407_101529</name>
</gene>
<evidence type="ECO:0000313" key="3">
    <source>
        <dbReference type="EMBL" id="SHK89917.1"/>
    </source>
</evidence>
<reference evidence="3 5" key="2">
    <citation type="submission" date="2016-11" db="EMBL/GenBank/DDBJ databases">
        <authorList>
            <person name="Jaros S."/>
            <person name="Januszkiewicz K."/>
            <person name="Wedrychowicz H."/>
        </authorList>
    </citation>
    <scope>NUCLEOTIDE SEQUENCE [LARGE SCALE GENOMIC DNA]</scope>
    <source>
        <strain evidence="3 5">DSM 27621</strain>
    </source>
</reference>
<evidence type="ECO:0000313" key="5">
    <source>
        <dbReference type="Proteomes" id="UP000184069"/>
    </source>
</evidence>
<dbReference type="RefSeq" id="WP_066691554.1">
    <property type="nucleotide sequence ID" value="NZ_FRBM01000001.1"/>
</dbReference>